<dbReference type="EMBL" id="LWBO01000077">
    <property type="protein sequence ID" value="OQP40218.1"/>
    <property type="molecule type" value="Genomic_DNA"/>
</dbReference>
<dbReference type="SUPFAM" id="SSF50891">
    <property type="entry name" value="Cyclophilin-like"/>
    <property type="match status" value="1"/>
</dbReference>
<proteinExistence type="predicted"/>
<evidence type="ECO:0000256" key="2">
    <source>
        <dbReference type="ARBA" id="ARBA00022801"/>
    </source>
</evidence>
<evidence type="ECO:0000256" key="1">
    <source>
        <dbReference type="ARBA" id="ARBA00022741"/>
    </source>
</evidence>
<dbReference type="InterPro" id="IPR010016">
    <property type="entry name" value="PxpB"/>
</dbReference>
<evidence type="ECO:0000256" key="3">
    <source>
        <dbReference type="ARBA" id="ARBA00022840"/>
    </source>
</evidence>
<keyword evidence="2" id="KW-0378">Hydrolase</keyword>
<dbReference type="NCBIfam" id="TIGR00370">
    <property type="entry name" value="5-oxoprolinase subunit PxpB"/>
    <property type="match status" value="1"/>
</dbReference>
<keyword evidence="1" id="KW-0547">Nucleotide-binding</keyword>
<gene>
    <name evidence="5" type="ORF">A4D02_14930</name>
</gene>
<evidence type="ECO:0000313" key="6">
    <source>
        <dbReference type="Proteomes" id="UP000192277"/>
    </source>
</evidence>
<protein>
    <recommendedName>
        <fullName evidence="4">Carboxyltransferase domain-containing protein</fullName>
    </recommendedName>
</protein>
<keyword evidence="3" id="KW-0067">ATP-binding</keyword>
<dbReference type="Gene3D" id="2.40.100.10">
    <property type="entry name" value="Cyclophilin-like"/>
    <property type="match status" value="1"/>
</dbReference>
<dbReference type="PANTHER" id="PTHR34698:SF2">
    <property type="entry name" value="5-OXOPROLINASE SUBUNIT B"/>
    <property type="match status" value="1"/>
</dbReference>
<organism evidence="5 6">
    <name type="scientific">Niastella koreensis</name>
    <dbReference type="NCBI Taxonomy" id="354356"/>
    <lineage>
        <taxon>Bacteria</taxon>
        <taxon>Pseudomonadati</taxon>
        <taxon>Bacteroidota</taxon>
        <taxon>Chitinophagia</taxon>
        <taxon>Chitinophagales</taxon>
        <taxon>Chitinophagaceae</taxon>
        <taxon>Niastella</taxon>
    </lineage>
</organism>
<dbReference type="InterPro" id="IPR003833">
    <property type="entry name" value="CT_C_D"/>
</dbReference>
<reference evidence="5 6" key="1">
    <citation type="submission" date="2016-04" db="EMBL/GenBank/DDBJ databases">
        <authorList>
            <person name="Chen L."/>
            <person name="Zhuang W."/>
            <person name="Wang G."/>
        </authorList>
    </citation>
    <scope>NUCLEOTIDE SEQUENCE [LARGE SCALE GENOMIC DNA]</scope>
    <source>
        <strain evidence="6">GR20</strain>
    </source>
</reference>
<dbReference type="SUPFAM" id="SSF160467">
    <property type="entry name" value="PH0987 N-terminal domain-like"/>
    <property type="match status" value="1"/>
</dbReference>
<name>A0ABX3NN65_9BACT</name>
<keyword evidence="6" id="KW-1185">Reference proteome</keyword>
<feature type="domain" description="Carboxyltransferase" evidence="4">
    <location>
        <begin position="22"/>
        <end position="231"/>
    </location>
</feature>
<evidence type="ECO:0000313" key="5">
    <source>
        <dbReference type="EMBL" id="OQP40218.1"/>
    </source>
</evidence>
<dbReference type="SMART" id="SM00796">
    <property type="entry name" value="AHS1"/>
    <property type="match status" value="1"/>
</dbReference>
<comment type="caution">
    <text evidence="5">The sequence shown here is derived from an EMBL/GenBank/DDBJ whole genome shotgun (WGS) entry which is preliminary data.</text>
</comment>
<dbReference type="InterPro" id="IPR029000">
    <property type="entry name" value="Cyclophilin-like_dom_sf"/>
</dbReference>
<evidence type="ECO:0000259" key="4">
    <source>
        <dbReference type="SMART" id="SM00796"/>
    </source>
</evidence>
<dbReference type="Pfam" id="PF02682">
    <property type="entry name" value="CT_C_D"/>
    <property type="match status" value="1"/>
</dbReference>
<dbReference type="Gene3D" id="3.30.1360.40">
    <property type="match status" value="1"/>
</dbReference>
<accession>A0ABX3NN65</accession>
<dbReference type="Proteomes" id="UP000192277">
    <property type="component" value="Unassembled WGS sequence"/>
</dbReference>
<sequence>MYGYVLKKLTSIISSQQLTNQFKIFPLGDSAVTFDMGNTISEALNQKALAMQHWLLAHPFEGLKDCLVAYSSLTVLYNPVLIKKYYNPANTIFAWVADQLQQAFDKTVQTRQPARELIKIPVCYEAGYGPDLAALATEKQLTEQDVVTIHTGTIYNVYMIGFLPGFSYMGEVNESIAIPRKQTPTPVMAGSVGIAGSQTGIYPLNSPGGWQIVGRTPLRLFDPFEPEPVKLQAGDRVQFYAITKREFEEYSL</sequence>
<dbReference type="PANTHER" id="PTHR34698">
    <property type="entry name" value="5-OXOPROLINASE SUBUNIT B"/>
    <property type="match status" value="1"/>
</dbReference>